<organism evidence="1 2">
    <name type="scientific">Pseudorhodoferax soli</name>
    <dbReference type="NCBI Taxonomy" id="545864"/>
    <lineage>
        <taxon>Bacteria</taxon>
        <taxon>Pseudomonadati</taxon>
        <taxon>Pseudomonadota</taxon>
        <taxon>Betaproteobacteria</taxon>
        <taxon>Burkholderiales</taxon>
        <taxon>Comamonadaceae</taxon>
    </lineage>
</organism>
<name>A0A368XY10_9BURK</name>
<evidence type="ECO:0000313" key="1">
    <source>
        <dbReference type="EMBL" id="RCW72745.1"/>
    </source>
</evidence>
<dbReference type="SUPFAM" id="SSF101790">
    <property type="entry name" value="Aminomethyltransferase beta-barrel domain"/>
    <property type="match status" value="1"/>
</dbReference>
<dbReference type="Proteomes" id="UP000252884">
    <property type="component" value="Unassembled WGS sequence"/>
</dbReference>
<gene>
    <name evidence="1" type="ORF">DES41_103351</name>
</gene>
<dbReference type="AlphaFoldDB" id="A0A368XY10"/>
<dbReference type="NCBIfam" id="TIGR03317">
    <property type="entry name" value="ygfZ_signature"/>
    <property type="match status" value="1"/>
</dbReference>
<sequence>MIIQPMHPNPESRNGLAPLTHLGVIAVQGEEAAKFLHSQLTQDFVLVAPDQARLAAFCSPKGRMQASFVGLHWTDGQVLLVCARDLLAPTLKRLSMFVMRAKAKLRDATGEFQLLGALGSTAATLLDGEPAPWHRREVAGGVAVALHPADGQPRALLVLPVDAALPDAVASAPALSLADWQLSEVRSGVVLITQPLFEVLVPQMLNYESVGGVSFKKGCYPGQEIVARSQFRGTLKRRAYLVHAAAELAPGQEVFQASDAEQPTGTVVQAAANPVGGWDALVSVQIAAAEAGQLRAGSAAGPALQLQPLPYALLADV</sequence>
<dbReference type="Gene3D" id="3.30.70.1630">
    <property type="match status" value="1"/>
</dbReference>
<dbReference type="PIRSF" id="PIRSF006487">
    <property type="entry name" value="GcvT"/>
    <property type="match status" value="1"/>
</dbReference>
<proteinExistence type="predicted"/>
<dbReference type="SUPFAM" id="SSF103025">
    <property type="entry name" value="Folate-binding domain"/>
    <property type="match status" value="1"/>
</dbReference>
<dbReference type="InterPro" id="IPR017703">
    <property type="entry name" value="YgfZ/GCV_T_CS"/>
</dbReference>
<dbReference type="InterPro" id="IPR029043">
    <property type="entry name" value="GcvT/YgfZ_C"/>
</dbReference>
<accession>A0A368XY10</accession>
<dbReference type="GO" id="GO:0016226">
    <property type="term" value="P:iron-sulfur cluster assembly"/>
    <property type="evidence" value="ECO:0007669"/>
    <property type="project" value="TreeGrafter"/>
</dbReference>
<dbReference type="OrthoDB" id="9796287at2"/>
<dbReference type="Gene3D" id="2.40.30.160">
    <property type="match status" value="1"/>
</dbReference>
<comment type="caution">
    <text evidence="1">The sequence shown here is derived from an EMBL/GenBank/DDBJ whole genome shotgun (WGS) entry which is preliminary data.</text>
</comment>
<dbReference type="PANTHER" id="PTHR22602">
    <property type="entry name" value="TRANSFERASE CAF17, MITOCHONDRIAL-RELATED"/>
    <property type="match status" value="1"/>
</dbReference>
<protein>
    <submittedName>
        <fullName evidence="1">Uncharacterized protein</fullName>
    </submittedName>
</protein>
<dbReference type="InterPro" id="IPR045179">
    <property type="entry name" value="YgfZ/GcvT"/>
</dbReference>
<dbReference type="EMBL" id="QPJK01000003">
    <property type="protein sequence ID" value="RCW72745.1"/>
    <property type="molecule type" value="Genomic_DNA"/>
</dbReference>
<keyword evidence="2" id="KW-1185">Reference proteome</keyword>
<dbReference type="PANTHER" id="PTHR22602:SF0">
    <property type="entry name" value="TRANSFERASE CAF17, MITOCHONDRIAL-RELATED"/>
    <property type="match status" value="1"/>
</dbReference>
<evidence type="ECO:0000313" key="2">
    <source>
        <dbReference type="Proteomes" id="UP000252884"/>
    </source>
</evidence>
<reference evidence="1 2" key="1">
    <citation type="submission" date="2018-07" db="EMBL/GenBank/DDBJ databases">
        <title>Genomic Encyclopedia of Type Strains, Phase IV (KMG-IV): sequencing the most valuable type-strain genomes for metagenomic binning, comparative biology and taxonomic classification.</title>
        <authorList>
            <person name="Goeker M."/>
        </authorList>
    </citation>
    <scope>NUCLEOTIDE SEQUENCE [LARGE SCALE GENOMIC DNA]</scope>
    <source>
        <strain evidence="1 2">DSM 21634</strain>
    </source>
</reference>
<dbReference type="Gene3D" id="3.30.70.1400">
    <property type="entry name" value="Aminomethyltransferase beta-barrel domains"/>
    <property type="match status" value="1"/>
</dbReference>